<organism evidence="9 10">
    <name type="scientific">Exiguobacterium aurantiacum</name>
    <dbReference type="NCBI Taxonomy" id="33987"/>
    <lineage>
        <taxon>Bacteria</taxon>
        <taxon>Bacillati</taxon>
        <taxon>Bacillota</taxon>
        <taxon>Bacilli</taxon>
        <taxon>Bacillales</taxon>
        <taxon>Bacillales Family XII. Incertae Sedis</taxon>
        <taxon>Exiguobacterium</taxon>
    </lineage>
</organism>
<keyword evidence="6 8" id="KW-1133">Transmembrane helix</keyword>
<accession>A0ABY5FLW3</accession>
<keyword evidence="4" id="KW-1003">Cell membrane</keyword>
<feature type="transmembrane region" description="Helical" evidence="8">
    <location>
        <begin position="298"/>
        <end position="317"/>
    </location>
</feature>
<proteinExistence type="inferred from homology"/>
<keyword evidence="3" id="KW-0813">Transport</keyword>
<dbReference type="InterPro" id="IPR037294">
    <property type="entry name" value="ABC_BtuC-like"/>
</dbReference>
<evidence type="ECO:0000256" key="1">
    <source>
        <dbReference type="ARBA" id="ARBA00004651"/>
    </source>
</evidence>
<comment type="subcellular location">
    <subcellularLocation>
        <location evidence="1">Cell membrane</location>
        <topology evidence="1">Multi-pass membrane protein</topology>
    </subcellularLocation>
</comment>
<evidence type="ECO:0000256" key="3">
    <source>
        <dbReference type="ARBA" id="ARBA00022448"/>
    </source>
</evidence>
<dbReference type="RefSeq" id="WP_255177153.1">
    <property type="nucleotide sequence ID" value="NZ_CP101462.1"/>
</dbReference>
<evidence type="ECO:0000256" key="6">
    <source>
        <dbReference type="ARBA" id="ARBA00022989"/>
    </source>
</evidence>
<keyword evidence="7 8" id="KW-0472">Membrane</keyword>
<name>A0ABY5FLW3_9BACL</name>
<dbReference type="Proteomes" id="UP001060325">
    <property type="component" value="Chromosome"/>
</dbReference>
<dbReference type="SUPFAM" id="SSF81345">
    <property type="entry name" value="ABC transporter involved in vitamin B12 uptake, BtuC"/>
    <property type="match status" value="1"/>
</dbReference>
<comment type="similarity">
    <text evidence="2">Belongs to the binding-protein-dependent transport system permease family. FecCD subfamily.</text>
</comment>
<feature type="transmembrane region" description="Helical" evidence="8">
    <location>
        <begin position="59"/>
        <end position="77"/>
    </location>
</feature>
<feature type="transmembrane region" description="Helical" evidence="8">
    <location>
        <begin position="225"/>
        <end position="256"/>
    </location>
</feature>
<evidence type="ECO:0000256" key="2">
    <source>
        <dbReference type="ARBA" id="ARBA00007935"/>
    </source>
</evidence>
<evidence type="ECO:0000256" key="4">
    <source>
        <dbReference type="ARBA" id="ARBA00022475"/>
    </source>
</evidence>
<feature type="transmembrane region" description="Helical" evidence="8">
    <location>
        <begin position="138"/>
        <end position="162"/>
    </location>
</feature>
<gene>
    <name evidence="9" type="ORF">NMQ00_13845</name>
</gene>
<feature type="transmembrane region" description="Helical" evidence="8">
    <location>
        <begin position="89"/>
        <end position="107"/>
    </location>
</feature>
<sequence length="326" mass="33892">MMKPWIKLFALIIALPILSYISLRVGVIPVGHQDVLALGTDASSQAMIALEDNRVSRTVVALLVGSVLGLAGLLFQLVTRNPLASPDILAVNAGASLAIVLVTLFGFSSIASFTSAALVGAFIAGVIVYLLSANGGNVMYMTLAGASLAALFSSFTQSIIAYEEGALDEVLFWLTGSVAGRSLELVTTLLPWMVVASFCVLLISKELETLSLGDQVARSLGQNVGVIKFVAVTLAVVLSAFGVALAGPIAFVGLLAPHLARYLFGTAFFARLAGSALLGSVLLLAADIFGRLVLFPREVTVGVVLAVIGGAFFIYLVSARQGVFKS</sequence>
<keyword evidence="10" id="KW-1185">Reference proteome</keyword>
<dbReference type="EMBL" id="CP101462">
    <property type="protein sequence ID" value="UTT42594.1"/>
    <property type="molecule type" value="Genomic_DNA"/>
</dbReference>
<dbReference type="PANTHER" id="PTHR30472">
    <property type="entry name" value="FERRIC ENTEROBACTIN TRANSPORT SYSTEM PERMEASE PROTEIN"/>
    <property type="match status" value="1"/>
</dbReference>
<feature type="transmembrane region" description="Helical" evidence="8">
    <location>
        <begin position="113"/>
        <end position="131"/>
    </location>
</feature>
<feature type="transmembrane region" description="Helical" evidence="8">
    <location>
        <begin position="262"/>
        <end position="286"/>
    </location>
</feature>
<evidence type="ECO:0000256" key="7">
    <source>
        <dbReference type="ARBA" id="ARBA00023136"/>
    </source>
</evidence>
<keyword evidence="5 8" id="KW-0812">Transmembrane</keyword>
<reference evidence="9" key="1">
    <citation type="submission" date="2022-07" db="EMBL/GenBank/DDBJ databases">
        <title>Complete genome of CX2.</title>
        <authorList>
            <person name="Cao G."/>
        </authorList>
    </citation>
    <scope>NUCLEOTIDE SEQUENCE</scope>
    <source>
        <strain evidence="9">CX2</strain>
    </source>
</reference>
<dbReference type="CDD" id="cd06550">
    <property type="entry name" value="TM_ABC_iron-siderophores_like"/>
    <property type="match status" value="1"/>
</dbReference>
<dbReference type="PANTHER" id="PTHR30472:SF1">
    <property type="entry name" value="FE(3+) DICITRATE TRANSPORT SYSTEM PERMEASE PROTEIN FECC-RELATED"/>
    <property type="match status" value="1"/>
</dbReference>
<dbReference type="InterPro" id="IPR000522">
    <property type="entry name" value="ABC_transptr_permease_BtuC"/>
</dbReference>
<dbReference type="Pfam" id="PF01032">
    <property type="entry name" value="FecCD"/>
    <property type="match status" value="1"/>
</dbReference>
<evidence type="ECO:0000256" key="8">
    <source>
        <dbReference type="SAM" id="Phobius"/>
    </source>
</evidence>
<protein>
    <submittedName>
        <fullName evidence="9">Iron ABC transporter permease</fullName>
    </submittedName>
</protein>
<feature type="transmembrane region" description="Helical" evidence="8">
    <location>
        <begin position="182"/>
        <end position="204"/>
    </location>
</feature>
<evidence type="ECO:0000313" key="9">
    <source>
        <dbReference type="EMBL" id="UTT42594.1"/>
    </source>
</evidence>
<dbReference type="Gene3D" id="1.10.3470.10">
    <property type="entry name" value="ABC transporter involved in vitamin B12 uptake, BtuC"/>
    <property type="match status" value="1"/>
</dbReference>
<evidence type="ECO:0000313" key="10">
    <source>
        <dbReference type="Proteomes" id="UP001060325"/>
    </source>
</evidence>
<evidence type="ECO:0000256" key="5">
    <source>
        <dbReference type="ARBA" id="ARBA00022692"/>
    </source>
</evidence>